<dbReference type="EMBL" id="CAJNOU010000231">
    <property type="protein sequence ID" value="CAF0925299.1"/>
    <property type="molecule type" value="Genomic_DNA"/>
</dbReference>
<dbReference type="EMBL" id="CAJOBE010010268">
    <property type="protein sequence ID" value="CAF4104335.1"/>
    <property type="molecule type" value="Genomic_DNA"/>
</dbReference>
<dbReference type="AlphaFoldDB" id="A0A819V6K7"/>
<dbReference type="Proteomes" id="UP000663874">
    <property type="component" value="Unassembled WGS sequence"/>
</dbReference>
<proteinExistence type="predicted"/>
<comment type="caution">
    <text evidence="2">The sequence shown here is derived from an EMBL/GenBank/DDBJ whole genome shotgun (WGS) entry which is preliminary data.</text>
</comment>
<evidence type="ECO:0000313" key="1">
    <source>
        <dbReference type="EMBL" id="CAF0925299.1"/>
    </source>
</evidence>
<gene>
    <name evidence="2" type="ORF">FNK824_LOCUS31545</name>
    <name evidence="1" type="ORF">SEV965_LOCUS6871</name>
</gene>
<evidence type="ECO:0000313" key="2">
    <source>
        <dbReference type="EMBL" id="CAF4104335.1"/>
    </source>
</evidence>
<dbReference type="Proteomes" id="UP000663889">
    <property type="component" value="Unassembled WGS sequence"/>
</dbReference>
<protein>
    <submittedName>
        <fullName evidence="2">Uncharacterized protein</fullName>
    </submittedName>
</protein>
<reference evidence="2" key="1">
    <citation type="submission" date="2021-02" db="EMBL/GenBank/DDBJ databases">
        <authorList>
            <person name="Nowell W R."/>
        </authorList>
    </citation>
    <scope>NUCLEOTIDE SEQUENCE</scope>
</reference>
<accession>A0A819V6K7</accession>
<name>A0A819V6K7_9BILA</name>
<evidence type="ECO:0000313" key="3">
    <source>
        <dbReference type="Proteomes" id="UP000663874"/>
    </source>
</evidence>
<sequence length="98" mass="11274">MASKPTDCGGVACPKCHKCADWKYTGDKKTWKWITEANDRGWPRDDLKRWNDNIRDRFQRHHTNGNCVLSRPSGGYGYHPSANYVVYTGGPDHICWCN</sequence>
<organism evidence="2 3">
    <name type="scientific">Rotaria sordida</name>
    <dbReference type="NCBI Taxonomy" id="392033"/>
    <lineage>
        <taxon>Eukaryota</taxon>
        <taxon>Metazoa</taxon>
        <taxon>Spiralia</taxon>
        <taxon>Gnathifera</taxon>
        <taxon>Rotifera</taxon>
        <taxon>Eurotatoria</taxon>
        <taxon>Bdelloidea</taxon>
        <taxon>Philodinida</taxon>
        <taxon>Philodinidae</taxon>
        <taxon>Rotaria</taxon>
    </lineage>
</organism>